<evidence type="ECO:0000313" key="2">
    <source>
        <dbReference type="Proteomes" id="UP000022910"/>
    </source>
</evidence>
<dbReference type="Proteomes" id="UP000022910">
    <property type="component" value="Unassembled WGS sequence"/>
</dbReference>
<sequence>MQQLQLTTAALDLDLVNQYFNLMQVMQPVQQISQLNELFYQPPNDDNFYHITFNPTIKLSENGTLQLSENFEDNYDYEFFYEASLPSYHVTCKLFPRSLIIDILNKEIYGIDFDVNDLRYKDALTLNQKINLEMNLTQDLPSLQEQILKSDFKNASIDQILTPQQALQSNELKLFYQPPGDINIYNVICKITLQDYHDVNYDYEFFYQIPDDIRHVTCKFLSPSLIIGILNKKIYGINFDVNEFKRKHTLTLQQKLNLKLNLKNHIHEIGF</sequence>
<organism evidence="1 2">
    <name type="scientific">Rhizophagus irregularis (strain DAOM 197198w)</name>
    <name type="common">Glomus intraradices</name>
    <dbReference type="NCBI Taxonomy" id="1432141"/>
    <lineage>
        <taxon>Eukaryota</taxon>
        <taxon>Fungi</taxon>
        <taxon>Fungi incertae sedis</taxon>
        <taxon>Mucoromycota</taxon>
        <taxon>Glomeromycotina</taxon>
        <taxon>Glomeromycetes</taxon>
        <taxon>Glomerales</taxon>
        <taxon>Glomeraceae</taxon>
        <taxon>Rhizophagus</taxon>
    </lineage>
</organism>
<dbReference type="OrthoDB" id="2307154at2759"/>
<keyword evidence="2" id="KW-1185">Reference proteome</keyword>
<reference evidence="1 2" key="1">
    <citation type="submission" date="2014-02" db="EMBL/GenBank/DDBJ databases">
        <title>Single nucleus genome sequencing reveals high similarity among nuclei of an endomycorrhizal fungus.</title>
        <authorList>
            <person name="Lin K."/>
            <person name="Geurts R."/>
            <person name="Zhang Z."/>
            <person name="Limpens E."/>
            <person name="Saunders D.G."/>
            <person name="Mu D."/>
            <person name="Pang E."/>
            <person name="Cao H."/>
            <person name="Cha H."/>
            <person name="Lin T."/>
            <person name="Zhou Q."/>
            <person name="Shang Y."/>
            <person name="Li Y."/>
            <person name="Ivanov S."/>
            <person name="Sharma T."/>
            <person name="Velzen R.V."/>
            <person name="Ruijter N.D."/>
            <person name="Aanen D.K."/>
            <person name="Win J."/>
            <person name="Kamoun S."/>
            <person name="Bisseling T."/>
            <person name="Huang S."/>
        </authorList>
    </citation>
    <scope>NUCLEOTIDE SEQUENCE [LARGE SCALE GENOMIC DNA]</scope>
    <source>
        <strain evidence="2">DAOM197198w</strain>
    </source>
</reference>
<evidence type="ECO:0000313" key="1">
    <source>
        <dbReference type="EMBL" id="EXX64493.1"/>
    </source>
</evidence>
<accession>A0A015MCE4</accession>
<dbReference type="EMBL" id="JEMT01023135">
    <property type="protein sequence ID" value="EXX64493.1"/>
    <property type="molecule type" value="Genomic_DNA"/>
</dbReference>
<gene>
    <name evidence="1" type="ORF">RirG_142170</name>
</gene>
<comment type="caution">
    <text evidence="1">The sequence shown here is derived from an EMBL/GenBank/DDBJ whole genome shotgun (WGS) entry which is preliminary data.</text>
</comment>
<dbReference type="AlphaFoldDB" id="A0A015MCE4"/>
<dbReference type="HOGENOM" id="CLU_094320_0_0_1"/>
<protein>
    <submittedName>
        <fullName evidence="1">Uncharacterized protein</fullName>
    </submittedName>
</protein>
<name>A0A015MCE4_RHIIW</name>
<proteinExistence type="predicted"/>